<reference evidence="1 2" key="1">
    <citation type="journal article" date="2016" name="Nat. Commun.">
        <title>Thousands of microbial genomes shed light on interconnected biogeochemical processes in an aquifer system.</title>
        <authorList>
            <person name="Anantharaman K."/>
            <person name="Brown C.T."/>
            <person name="Hug L.A."/>
            <person name="Sharon I."/>
            <person name="Castelle C.J."/>
            <person name="Probst A.J."/>
            <person name="Thomas B.C."/>
            <person name="Singh A."/>
            <person name="Wilkins M.J."/>
            <person name="Karaoz U."/>
            <person name="Brodie E.L."/>
            <person name="Williams K.H."/>
            <person name="Hubbard S.S."/>
            <person name="Banfield J.F."/>
        </authorList>
    </citation>
    <scope>NUCLEOTIDE SEQUENCE [LARGE SCALE GENOMIC DNA]</scope>
</reference>
<dbReference type="EMBL" id="MFJZ01000031">
    <property type="protein sequence ID" value="OGG30082.1"/>
    <property type="molecule type" value="Genomic_DNA"/>
</dbReference>
<dbReference type="Gene3D" id="3.90.79.10">
    <property type="entry name" value="Nucleoside Triphosphate Pyrophosphohydrolase"/>
    <property type="match status" value="1"/>
</dbReference>
<organism evidence="1 2">
    <name type="scientific">Candidatus Gottesmanbacteria bacterium RIFCSPLOWO2_01_FULL_49_10</name>
    <dbReference type="NCBI Taxonomy" id="1798396"/>
    <lineage>
        <taxon>Bacteria</taxon>
        <taxon>Candidatus Gottesmaniibacteriota</taxon>
    </lineage>
</organism>
<dbReference type="Proteomes" id="UP000176409">
    <property type="component" value="Unassembled WGS sequence"/>
</dbReference>
<comment type="caution">
    <text evidence="1">The sequence shown here is derived from an EMBL/GenBank/DDBJ whole genome shotgun (WGS) entry which is preliminary data.</text>
</comment>
<evidence type="ECO:0000313" key="1">
    <source>
        <dbReference type="EMBL" id="OGG30082.1"/>
    </source>
</evidence>
<dbReference type="AlphaFoldDB" id="A0A1F6B016"/>
<evidence type="ECO:0008006" key="3">
    <source>
        <dbReference type="Google" id="ProtNLM"/>
    </source>
</evidence>
<name>A0A1F6B016_9BACT</name>
<accession>A0A1F6B016</accession>
<proteinExistence type="predicted"/>
<evidence type="ECO:0000313" key="2">
    <source>
        <dbReference type="Proteomes" id="UP000176409"/>
    </source>
</evidence>
<gene>
    <name evidence="1" type="ORF">A2973_02525</name>
</gene>
<sequence length="145" mass="16500">MHKPFFASGFLYHSPSHQILLQELKSVDNVKLVLFRGSSHNGDDPQVVFQHCVEEALGVEIAASSIHPVYDYIHDRLGEHFIFYVEVADITPGAYASKNKAEWFLLSKLSKYPMSEQTRHDIIVGERVIRSLLEPPRPPQGPRPH</sequence>
<protein>
    <recommendedName>
        <fullName evidence="3">Nudix hydrolase domain-containing protein</fullName>
    </recommendedName>
</protein>